<gene>
    <name evidence="2" type="ORF">DEIPH_ctg014orf0006</name>
</gene>
<dbReference type="EMBL" id="JHAC01000014">
    <property type="protein sequence ID" value="EYB68880.1"/>
    <property type="molecule type" value="Genomic_DNA"/>
</dbReference>
<sequence length="125" mass="13689">MSLNRWLLGLLGAGLLAQSLAFALKFGWAAALGMVVLGVGAGYVLTPQIKASEQRRMGAFLFNLAAVLGSLVVDSRDTDALCLVTTAVIVMLLWDEEGPHLRKRLREQWHKQASWFTRPVITLPS</sequence>
<dbReference type="AlphaFoldDB" id="A0A016QRW0"/>
<reference evidence="2 3" key="1">
    <citation type="submission" date="2014-03" db="EMBL/GenBank/DDBJ databases">
        <title>Draft genome sequence of Deinococcus phoenicis 1P10ME.</title>
        <authorList>
            <person name="Stepanov V.G."/>
            <person name="Vaishampayan P."/>
            <person name="Venkateswaran K."/>
            <person name="Fox G.E."/>
        </authorList>
    </citation>
    <scope>NUCLEOTIDE SEQUENCE [LARGE SCALE GENOMIC DNA]</scope>
    <source>
        <strain evidence="2 3">1P10ME</strain>
    </source>
</reference>
<evidence type="ECO:0000313" key="2">
    <source>
        <dbReference type="EMBL" id="EYB68880.1"/>
    </source>
</evidence>
<dbReference type="RefSeq" id="WP_034354809.1">
    <property type="nucleotide sequence ID" value="NZ_JHAC01000014.1"/>
</dbReference>
<accession>A0A016QRW0</accession>
<keyword evidence="1" id="KW-0812">Transmembrane</keyword>
<protein>
    <submittedName>
        <fullName evidence="2">Uncharacterized protein</fullName>
    </submittedName>
</protein>
<dbReference type="Proteomes" id="UP000020492">
    <property type="component" value="Unassembled WGS sequence"/>
</dbReference>
<name>A0A016QRW0_9DEIO</name>
<dbReference type="STRING" id="1476583.DEIPH_ctg014orf0006"/>
<evidence type="ECO:0000256" key="1">
    <source>
        <dbReference type="SAM" id="Phobius"/>
    </source>
</evidence>
<comment type="caution">
    <text evidence="2">The sequence shown here is derived from an EMBL/GenBank/DDBJ whole genome shotgun (WGS) entry which is preliminary data.</text>
</comment>
<keyword evidence="1" id="KW-1133">Transmembrane helix</keyword>
<evidence type="ECO:0000313" key="3">
    <source>
        <dbReference type="Proteomes" id="UP000020492"/>
    </source>
</evidence>
<feature type="transmembrane region" description="Helical" evidence="1">
    <location>
        <begin position="27"/>
        <end position="45"/>
    </location>
</feature>
<keyword evidence="1" id="KW-0472">Membrane</keyword>
<proteinExistence type="predicted"/>
<organism evidence="2 3">
    <name type="scientific">Deinococcus phoenicis</name>
    <dbReference type="NCBI Taxonomy" id="1476583"/>
    <lineage>
        <taxon>Bacteria</taxon>
        <taxon>Thermotogati</taxon>
        <taxon>Deinococcota</taxon>
        <taxon>Deinococci</taxon>
        <taxon>Deinococcales</taxon>
        <taxon>Deinococcaceae</taxon>
        <taxon>Deinococcus</taxon>
    </lineage>
</organism>
<dbReference type="PATRIC" id="fig|1476583.3.peg.992"/>
<keyword evidence="3" id="KW-1185">Reference proteome</keyword>